<keyword evidence="11 14" id="KW-0472">Membrane</keyword>
<dbReference type="InterPro" id="IPR039426">
    <property type="entry name" value="TonB-dep_rcpt-like"/>
</dbReference>
<evidence type="ECO:0000256" key="10">
    <source>
        <dbReference type="ARBA" id="ARBA00023077"/>
    </source>
</evidence>
<protein>
    <submittedName>
        <fullName evidence="19">Iron complex outermembrane recepter protein</fullName>
    </submittedName>
</protein>
<keyword evidence="6 14" id="KW-0812">Transmembrane</keyword>
<dbReference type="InterPro" id="IPR012910">
    <property type="entry name" value="Plug_dom"/>
</dbReference>
<evidence type="ECO:0000256" key="6">
    <source>
        <dbReference type="ARBA" id="ARBA00022692"/>
    </source>
</evidence>
<dbReference type="NCBIfam" id="TIGR01783">
    <property type="entry name" value="TonB-siderophor"/>
    <property type="match status" value="1"/>
</dbReference>
<keyword evidence="4 14" id="KW-1134">Transmembrane beta strand</keyword>
<dbReference type="InterPro" id="IPR010105">
    <property type="entry name" value="TonB_sidphr_rcpt"/>
</dbReference>
<evidence type="ECO:0000256" key="8">
    <source>
        <dbReference type="ARBA" id="ARBA00023004"/>
    </source>
</evidence>
<dbReference type="InterPro" id="IPR036942">
    <property type="entry name" value="Beta-barrel_TonB_sf"/>
</dbReference>
<keyword evidence="5" id="KW-0410">Iron transport</keyword>
<dbReference type="SUPFAM" id="SSF56935">
    <property type="entry name" value="Porins"/>
    <property type="match status" value="1"/>
</dbReference>
<keyword evidence="13 14" id="KW-0998">Cell outer membrane</keyword>
<dbReference type="GO" id="GO:0015344">
    <property type="term" value="F:siderophore uptake transmembrane transporter activity"/>
    <property type="evidence" value="ECO:0007669"/>
    <property type="project" value="TreeGrafter"/>
</dbReference>
<evidence type="ECO:0000256" key="4">
    <source>
        <dbReference type="ARBA" id="ARBA00022452"/>
    </source>
</evidence>
<keyword evidence="8" id="KW-0408">Iron</keyword>
<dbReference type="FunFam" id="2.40.170.20:FF:000005">
    <property type="entry name" value="TonB-dependent siderophore receptor"/>
    <property type="match status" value="1"/>
</dbReference>
<evidence type="ECO:0000256" key="3">
    <source>
        <dbReference type="ARBA" id="ARBA00022448"/>
    </source>
</evidence>
<sequence>MEPGRNEQGSRASAGREAHHRPRLRPICAALMLATAAAGAQAQGEGAATAEASSDAKVLPAVTVRAQSLQAPDGPGVGYVAKRSKTGTKTDSDLLTNPQSVSVITRQQMDDQGAQTVDQALRYTPGVYTQDGTDIRFDQIYGRGFALDSYLDGLRLYQSPRFATPRIDPYFIERMEVLHGPASVLYGQGSPGGLVSYVSKLPTETPYHEVMMQIGNHGNYQLGFDFSGPVDKDGKVLYRITGLGRTSETQVSEIKDQRIAIQPSVTIRPDRNTTFTLQGSFQRDPNGGLFNPVPAGATLFYNPNGRLGPDRYFGDPDRDGMHRTQYWFGYQFEHAFNDTFSVSQHVRYLHIDDHYYQTSVTSALAANRRTVSMWANVDNEHYTQFEVDTHAQAKFATGSVAHTVLFGVDYQRSMLGDTEGNGVVGTVDLYNPNFAALPTQQANTRLDYSLSQVGVYAQDEARWRKWVLTFGIREDWTGGNQQTRSLTTGSSTIYHSNNHAFTWRAGLAYQFDSGIAPYVSYAKSFQPVLGATYAGAPFSPTTGKQFEVGVRYQPHWFDGYFSLAAFNLTQNNVSVVDPAHAGFVVQTGQIRSRGIEFEAHANVTEELKLVASYAFINQVVTASTASTGNYGKRPTIAPRNTAALWADYTFHRGPLRNFGLSSGVRYMSSSAGDAANTFTVPGRVLFDVGAHYDIQNWRLSLNVANLFNREYISYCTSSSVCYWGATRTVLGTARYQW</sequence>
<dbReference type="GO" id="GO:0009279">
    <property type="term" value="C:cell outer membrane"/>
    <property type="evidence" value="ECO:0007669"/>
    <property type="project" value="UniProtKB-SubCell"/>
</dbReference>
<dbReference type="FunFam" id="2.170.130.10:FF:000001">
    <property type="entry name" value="Catecholate siderophore TonB-dependent receptor"/>
    <property type="match status" value="1"/>
</dbReference>
<dbReference type="InterPro" id="IPR037066">
    <property type="entry name" value="Plug_dom_sf"/>
</dbReference>
<keyword evidence="7" id="KW-0732">Signal</keyword>
<dbReference type="PROSITE" id="PS52016">
    <property type="entry name" value="TONB_DEPENDENT_REC_3"/>
    <property type="match status" value="1"/>
</dbReference>
<evidence type="ECO:0000259" key="18">
    <source>
        <dbReference type="Pfam" id="PF07715"/>
    </source>
</evidence>
<evidence type="ECO:0000256" key="11">
    <source>
        <dbReference type="ARBA" id="ARBA00023136"/>
    </source>
</evidence>
<dbReference type="GO" id="GO:0038023">
    <property type="term" value="F:signaling receptor activity"/>
    <property type="evidence" value="ECO:0007669"/>
    <property type="project" value="InterPro"/>
</dbReference>
<dbReference type="AlphaFoldDB" id="A0A1X7H9Y6"/>
<evidence type="ECO:0000256" key="12">
    <source>
        <dbReference type="ARBA" id="ARBA00023170"/>
    </source>
</evidence>
<keyword evidence="10 15" id="KW-0798">TonB box</keyword>
<organism evidence="19 20">
    <name type="scientific">Trinickia caryophylli</name>
    <name type="common">Paraburkholderia caryophylli</name>
    <dbReference type="NCBI Taxonomy" id="28094"/>
    <lineage>
        <taxon>Bacteria</taxon>
        <taxon>Pseudomonadati</taxon>
        <taxon>Pseudomonadota</taxon>
        <taxon>Betaproteobacteria</taxon>
        <taxon>Burkholderiales</taxon>
        <taxon>Burkholderiaceae</taxon>
        <taxon>Trinickia</taxon>
    </lineage>
</organism>
<dbReference type="PANTHER" id="PTHR32552:SF68">
    <property type="entry name" value="FERRICHROME OUTER MEMBRANE TRANSPORTER_PHAGE RECEPTOR"/>
    <property type="match status" value="1"/>
</dbReference>
<keyword evidence="9" id="KW-0406">Ion transport</keyword>
<evidence type="ECO:0000256" key="5">
    <source>
        <dbReference type="ARBA" id="ARBA00022496"/>
    </source>
</evidence>
<dbReference type="Pfam" id="PF00593">
    <property type="entry name" value="TonB_dep_Rec_b-barrel"/>
    <property type="match status" value="1"/>
</dbReference>
<feature type="region of interest" description="Disordered" evidence="16">
    <location>
        <begin position="1"/>
        <end position="21"/>
    </location>
</feature>
<dbReference type="PANTHER" id="PTHR32552">
    <property type="entry name" value="FERRICHROME IRON RECEPTOR-RELATED"/>
    <property type="match status" value="1"/>
</dbReference>
<accession>A0A1X7H9Y6</accession>
<evidence type="ECO:0000313" key="19">
    <source>
        <dbReference type="EMBL" id="SMF82472.1"/>
    </source>
</evidence>
<feature type="domain" description="TonB-dependent receptor plug" evidence="18">
    <location>
        <begin position="95"/>
        <end position="193"/>
    </location>
</feature>
<keyword evidence="3 14" id="KW-0813">Transport</keyword>
<proteinExistence type="inferred from homology"/>
<reference evidence="20" key="1">
    <citation type="submission" date="2017-04" db="EMBL/GenBank/DDBJ databases">
        <authorList>
            <person name="Varghese N."/>
            <person name="Submissions S."/>
        </authorList>
    </citation>
    <scope>NUCLEOTIDE SEQUENCE [LARGE SCALE GENOMIC DNA]</scope>
    <source>
        <strain evidence="20">Ballard 720</strain>
    </source>
</reference>
<evidence type="ECO:0000313" key="20">
    <source>
        <dbReference type="Proteomes" id="UP000192911"/>
    </source>
</evidence>
<dbReference type="GO" id="GO:0015891">
    <property type="term" value="P:siderophore transport"/>
    <property type="evidence" value="ECO:0007669"/>
    <property type="project" value="InterPro"/>
</dbReference>
<name>A0A1X7H9Y6_TRICW</name>
<evidence type="ECO:0000256" key="16">
    <source>
        <dbReference type="SAM" id="MobiDB-lite"/>
    </source>
</evidence>
<dbReference type="Gene3D" id="2.170.130.10">
    <property type="entry name" value="TonB-dependent receptor, plug domain"/>
    <property type="match status" value="1"/>
</dbReference>
<comment type="similarity">
    <text evidence="2 14 15">Belongs to the TonB-dependent receptor family.</text>
</comment>
<evidence type="ECO:0000256" key="14">
    <source>
        <dbReference type="PROSITE-ProRule" id="PRU01360"/>
    </source>
</evidence>
<dbReference type="Pfam" id="PF07715">
    <property type="entry name" value="Plug"/>
    <property type="match status" value="1"/>
</dbReference>
<evidence type="ECO:0000256" key="13">
    <source>
        <dbReference type="ARBA" id="ARBA00023237"/>
    </source>
</evidence>
<dbReference type="InterPro" id="IPR000531">
    <property type="entry name" value="Beta-barrel_TonB"/>
</dbReference>
<feature type="domain" description="TonB-dependent receptor-like beta-barrel" evidence="17">
    <location>
        <begin position="268"/>
        <end position="706"/>
    </location>
</feature>
<keyword evidence="20" id="KW-1185">Reference proteome</keyword>
<evidence type="ECO:0000256" key="7">
    <source>
        <dbReference type="ARBA" id="ARBA00022729"/>
    </source>
</evidence>
<dbReference type="EMBL" id="FXAH01000026">
    <property type="protein sequence ID" value="SMF82472.1"/>
    <property type="molecule type" value="Genomic_DNA"/>
</dbReference>
<evidence type="ECO:0000256" key="2">
    <source>
        <dbReference type="ARBA" id="ARBA00009810"/>
    </source>
</evidence>
<dbReference type="Proteomes" id="UP000192911">
    <property type="component" value="Unassembled WGS sequence"/>
</dbReference>
<evidence type="ECO:0000259" key="17">
    <source>
        <dbReference type="Pfam" id="PF00593"/>
    </source>
</evidence>
<evidence type="ECO:0000256" key="15">
    <source>
        <dbReference type="RuleBase" id="RU003357"/>
    </source>
</evidence>
<evidence type="ECO:0000256" key="9">
    <source>
        <dbReference type="ARBA" id="ARBA00023065"/>
    </source>
</evidence>
<comment type="subcellular location">
    <subcellularLocation>
        <location evidence="1 14">Cell outer membrane</location>
        <topology evidence="1 14">Multi-pass membrane protein</topology>
    </subcellularLocation>
</comment>
<dbReference type="Gene3D" id="2.40.170.20">
    <property type="entry name" value="TonB-dependent receptor, beta-barrel domain"/>
    <property type="match status" value="1"/>
</dbReference>
<dbReference type="CDD" id="cd01347">
    <property type="entry name" value="ligand_gated_channel"/>
    <property type="match status" value="1"/>
</dbReference>
<gene>
    <name evidence="19" type="ORF">SAMN06295900_12621</name>
</gene>
<evidence type="ECO:0000256" key="1">
    <source>
        <dbReference type="ARBA" id="ARBA00004571"/>
    </source>
</evidence>
<keyword evidence="12" id="KW-0675">Receptor</keyword>
<dbReference type="STRING" id="28094.SAMN06295900_12621"/>